<feature type="chain" id="PRO_5002529711" description="Plasmodium RESA N-terminal domain-containing protein" evidence="1">
    <location>
        <begin position="23"/>
        <end position="252"/>
    </location>
</feature>
<comment type="caution">
    <text evidence="2">The sequence shown here is derived from an EMBL/GenBank/DDBJ whole genome shotgun (WGS) entry which is preliminary data.</text>
</comment>
<dbReference type="GeneID" id="36319025"/>
<organism evidence="2 3">
    <name type="scientific">Vairimorpha ceranae</name>
    <dbReference type="NCBI Taxonomy" id="40302"/>
    <lineage>
        <taxon>Eukaryota</taxon>
        <taxon>Fungi</taxon>
        <taxon>Fungi incertae sedis</taxon>
        <taxon>Microsporidia</taxon>
        <taxon>Nosematidae</taxon>
        <taxon>Vairimorpha</taxon>
    </lineage>
</organism>
<evidence type="ECO:0000313" key="3">
    <source>
        <dbReference type="Proteomes" id="UP000034350"/>
    </source>
</evidence>
<keyword evidence="3" id="KW-1185">Reference proteome</keyword>
<dbReference type="RefSeq" id="XP_024329728.1">
    <property type="nucleotide sequence ID" value="XM_024474117.1"/>
</dbReference>
<gene>
    <name evidence="2" type="ORF">AAJ76_1510006055</name>
</gene>
<evidence type="ECO:0008006" key="4">
    <source>
        <dbReference type="Google" id="ProtNLM"/>
    </source>
</evidence>
<protein>
    <recommendedName>
        <fullName evidence="4">Plasmodium RESA N-terminal domain-containing protein</fullName>
    </recommendedName>
</protein>
<name>A0A0F9W8D6_9MICR</name>
<dbReference type="Proteomes" id="UP000034350">
    <property type="component" value="Unassembled WGS sequence"/>
</dbReference>
<keyword evidence="1" id="KW-0732">Signal</keyword>
<dbReference type="AlphaFoldDB" id="A0A0F9W8D6"/>
<accession>A0A0F9W8D6</accession>
<reference evidence="2 3" key="1">
    <citation type="journal article" date="2015" name="Environ. Microbiol.">
        <title>Genome analyses suggest the presence of polyploidy and recent human-driven expansions in eight global populations of the honeybee pathogen Nosema ceranae.</title>
        <authorList>
            <person name="Pelin A."/>
            <person name="Selman M."/>
            <person name="Aris-Brosou S."/>
            <person name="Farinelli L."/>
            <person name="Corradi N."/>
        </authorList>
    </citation>
    <scope>NUCLEOTIDE SEQUENCE [LARGE SCALE GENOMIC DNA]</scope>
    <source>
        <strain evidence="2 3">PA08 1199</strain>
    </source>
</reference>
<dbReference type="VEuPathDB" id="MicrosporidiaDB:G9O61_00g010730"/>
<proteinExistence type="predicted"/>
<feature type="signal peptide" evidence="1">
    <location>
        <begin position="1"/>
        <end position="22"/>
    </location>
</feature>
<evidence type="ECO:0000256" key="1">
    <source>
        <dbReference type="SAM" id="SignalP"/>
    </source>
</evidence>
<dbReference type="VEuPathDB" id="MicrosporidiaDB:AAJ76_1510006055"/>
<evidence type="ECO:0000313" key="2">
    <source>
        <dbReference type="EMBL" id="KKO73986.1"/>
    </source>
</evidence>
<dbReference type="EMBL" id="JPQZ01000151">
    <property type="protein sequence ID" value="KKO73986.1"/>
    <property type="molecule type" value="Genomic_DNA"/>
</dbReference>
<sequence>MKFKIVFCNTVILMLFFRFKLATETMEISEPTRNINYNPSNVDNVENIEALYFKCVEERGLKRVFFSTMLKVLDLMTHVEERIWIEYSLEYYSGYIERNPLKEEKYIKRCSGMFKLLEKLKNRLFTDHSEQKLIFEKSRLFDFRNKCYRCDNCIERNAEKNLDFIYKFERCKKKYEYYLLTKDQAILHKNYYHFFVYVSAELIKNLELKDDEWKALKTIFGMTSKNTRYSFLEVILIKCFEIADRLIEPMAR</sequence>
<dbReference type="VEuPathDB" id="MicrosporidiaDB:NCER_100216"/>